<dbReference type="AlphaFoldDB" id="A0A0P6XA68"/>
<comment type="caution">
    <text evidence="3">The sequence shown here is derived from an EMBL/GenBank/DDBJ whole genome shotgun (WGS) entry which is preliminary data.</text>
</comment>
<feature type="transmembrane region" description="Helical" evidence="1">
    <location>
        <begin position="78"/>
        <end position="99"/>
    </location>
</feature>
<accession>A0A0P6XA68</accession>
<dbReference type="EMBL" id="LGHJ01000011">
    <property type="protein sequence ID" value="KPL76633.1"/>
    <property type="molecule type" value="Genomic_DNA"/>
</dbReference>
<evidence type="ECO:0000259" key="2">
    <source>
        <dbReference type="Pfam" id="PF01478"/>
    </source>
</evidence>
<protein>
    <recommendedName>
        <fullName evidence="2">Prepilin type IV endopeptidase peptidase domain-containing protein</fullName>
    </recommendedName>
</protein>
<evidence type="ECO:0000313" key="4">
    <source>
        <dbReference type="Proteomes" id="UP000050514"/>
    </source>
</evidence>
<evidence type="ECO:0000256" key="1">
    <source>
        <dbReference type="SAM" id="Phobius"/>
    </source>
</evidence>
<keyword evidence="1" id="KW-0812">Transmembrane</keyword>
<dbReference type="GO" id="GO:0004190">
    <property type="term" value="F:aspartic-type endopeptidase activity"/>
    <property type="evidence" value="ECO:0007669"/>
    <property type="project" value="InterPro"/>
</dbReference>
<feature type="transmembrane region" description="Helical" evidence="1">
    <location>
        <begin position="111"/>
        <end position="132"/>
    </location>
</feature>
<dbReference type="Proteomes" id="UP000050514">
    <property type="component" value="Unassembled WGS sequence"/>
</dbReference>
<sequence>MTAWLVTGAVMVWLVVCAVYDIRTRSVPNILTIPPFVLAGLWAVRQGGITLWLFGLVFVVMFFSFWKGGTGGADGKVLATMAVFMPAGFLIALVLRLLVGAGLWLRHGKDARFPAVPVFAAGAFLSIPVQIISGG</sequence>
<gene>
    <name evidence="3" type="ORF">AC812_04745</name>
</gene>
<dbReference type="Gene3D" id="1.20.120.1220">
    <property type="match status" value="1"/>
</dbReference>
<dbReference type="RefSeq" id="WP_061919700.1">
    <property type="nucleotide sequence ID" value="NZ_DF967971.1"/>
</dbReference>
<keyword evidence="1" id="KW-1133">Transmembrane helix</keyword>
<proteinExistence type="predicted"/>
<dbReference type="GO" id="GO:0016020">
    <property type="term" value="C:membrane"/>
    <property type="evidence" value="ECO:0007669"/>
    <property type="project" value="InterPro"/>
</dbReference>
<feature type="domain" description="Prepilin type IV endopeptidase peptidase" evidence="2">
    <location>
        <begin position="10"/>
        <end position="102"/>
    </location>
</feature>
<dbReference type="Pfam" id="PF01478">
    <property type="entry name" value="Peptidase_A24"/>
    <property type="match status" value="1"/>
</dbReference>
<reference evidence="3 4" key="1">
    <citation type="submission" date="2015-07" db="EMBL/GenBank/DDBJ databases">
        <title>Draft genome of Bellilinea caldifistulae DSM 17877.</title>
        <authorList>
            <person name="Hemp J."/>
            <person name="Ward L.M."/>
            <person name="Pace L.A."/>
            <person name="Fischer W.W."/>
        </authorList>
    </citation>
    <scope>NUCLEOTIDE SEQUENCE [LARGE SCALE GENOMIC DNA]</scope>
    <source>
        <strain evidence="3 4">GOMI-1</strain>
    </source>
</reference>
<dbReference type="OrthoDB" id="5508079at2"/>
<organism evidence="3 4">
    <name type="scientific">Bellilinea caldifistulae</name>
    <dbReference type="NCBI Taxonomy" id="360411"/>
    <lineage>
        <taxon>Bacteria</taxon>
        <taxon>Bacillati</taxon>
        <taxon>Chloroflexota</taxon>
        <taxon>Anaerolineae</taxon>
        <taxon>Anaerolineales</taxon>
        <taxon>Anaerolineaceae</taxon>
        <taxon>Bellilinea</taxon>
    </lineage>
</organism>
<feature type="transmembrane region" description="Helical" evidence="1">
    <location>
        <begin position="49"/>
        <end position="66"/>
    </location>
</feature>
<keyword evidence="4" id="KW-1185">Reference proteome</keyword>
<evidence type="ECO:0000313" key="3">
    <source>
        <dbReference type="EMBL" id="KPL76633.1"/>
    </source>
</evidence>
<dbReference type="InterPro" id="IPR000045">
    <property type="entry name" value="Prepilin_IV_endopep_pep"/>
</dbReference>
<keyword evidence="1" id="KW-0472">Membrane</keyword>
<dbReference type="STRING" id="360411.AC812_04745"/>
<name>A0A0P6XA68_9CHLR</name>